<dbReference type="InterPro" id="IPR045340">
    <property type="entry name" value="DUF6533"/>
</dbReference>
<feature type="transmembrane region" description="Helical" evidence="2">
    <location>
        <begin position="103"/>
        <end position="125"/>
    </location>
</feature>
<comment type="caution">
    <text evidence="4">The sequence shown here is derived from an EMBL/GenBank/DDBJ whole genome shotgun (WGS) entry which is preliminary data.</text>
</comment>
<feature type="transmembrane region" description="Helical" evidence="2">
    <location>
        <begin position="28"/>
        <end position="49"/>
    </location>
</feature>
<evidence type="ECO:0000256" key="2">
    <source>
        <dbReference type="SAM" id="Phobius"/>
    </source>
</evidence>
<keyword evidence="2" id="KW-1133">Transmembrane helix</keyword>
<dbReference type="EMBL" id="BPWL01000011">
    <property type="protein sequence ID" value="GJJ15873.1"/>
    <property type="molecule type" value="Genomic_DNA"/>
</dbReference>
<keyword evidence="5" id="KW-1185">Reference proteome</keyword>
<reference evidence="4" key="1">
    <citation type="submission" date="2021-10" db="EMBL/GenBank/DDBJ databases">
        <title>De novo Genome Assembly of Clathrus columnatus (Basidiomycota, Fungi) Using Illumina and Nanopore Sequence Data.</title>
        <authorList>
            <person name="Ogiso-Tanaka E."/>
            <person name="Itagaki H."/>
            <person name="Hosoya T."/>
            <person name="Hosaka K."/>
        </authorList>
    </citation>
    <scope>NUCLEOTIDE SEQUENCE</scope>
    <source>
        <strain evidence="4">MO-923</strain>
    </source>
</reference>
<proteinExistence type="predicted"/>
<gene>
    <name evidence="4" type="ORF">Clacol_010151</name>
</gene>
<feature type="transmembrane region" description="Helical" evidence="2">
    <location>
        <begin position="145"/>
        <end position="161"/>
    </location>
</feature>
<dbReference type="AlphaFoldDB" id="A0AAV5AQT7"/>
<evidence type="ECO:0000256" key="1">
    <source>
        <dbReference type="SAM" id="MobiDB-lite"/>
    </source>
</evidence>
<dbReference type="Pfam" id="PF20151">
    <property type="entry name" value="DUF6533"/>
    <property type="match status" value="1"/>
</dbReference>
<feature type="transmembrane region" description="Helical" evidence="2">
    <location>
        <begin position="69"/>
        <end position="91"/>
    </location>
</feature>
<name>A0AAV5AQT7_9AGAM</name>
<accession>A0AAV5AQT7</accession>
<evidence type="ECO:0000313" key="4">
    <source>
        <dbReference type="EMBL" id="GJJ15873.1"/>
    </source>
</evidence>
<evidence type="ECO:0000259" key="3">
    <source>
        <dbReference type="Pfam" id="PF20151"/>
    </source>
</evidence>
<evidence type="ECO:0000313" key="5">
    <source>
        <dbReference type="Proteomes" id="UP001050691"/>
    </source>
</evidence>
<sequence>MATALIFYDTILTFPDAVKYIYTRKFTLISWLYVSAQYGTLCGVVLNWAVFTNTLTDWVPRATTSLQRAIGQISITLFDIGVASTLLYHTWGPLHRQRSEDGYSTSFALLFIRQGIFRFVIISAWSLGDALSYKLARPSATGSDTSLEIVLSAILLGRFLFQLRRAAEKRDNLENSDESIESHQMTSFRAAENLNYQESTTTTVFTDHLPLAFASGDSDSDTLPGRTRSLGKVSGKEKLVV</sequence>
<dbReference type="Proteomes" id="UP001050691">
    <property type="component" value="Unassembled WGS sequence"/>
</dbReference>
<protein>
    <recommendedName>
        <fullName evidence="3">DUF6533 domain-containing protein</fullName>
    </recommendedName>
</protein>
<keyword evidence="2" id="KW-0812">Transmembrane</keyword>
<feature type="region of interest" description="Disordered" evidence="1">
    <location>
        <begin position="218"/>
        <end position="241"/>
    </location>
</feature>
<feature type="domain" description="DUF6533" evidence="3">
    <location>
        <begin position="2"/>
        <end position="41"/>
    </location>
</feature>
<organism evidence="4 5">
    <name type="scientific">Clathrus columnatus</name>
    <dbReference type="NCBI Taxonomy" id="1419009"/>
    <lineage>
        <taxon>Eukaryota</taxon>
        <taxon>Fungi</taxon>
        <taxon>Dikarya</taxon>
        <taxon>Basidiomycota</taxon>
        <taxon>Agaricomycotina</taxon>
        <taxon>Agaricomycetes</taxon>
        <taxon>Phallomycetidae</taxon>
        <taxon>Phallales</taxon>
        <taxon>Clathraceae</taxon>
        <taxon>Clathrus</taxon>
    </lineage>
</organism>
<keyword evidence="2" id="KW-0472">Membrane</keyword>